<keyword evidence="4" id="KW-0479">Metal-binding</keyword>
<evidence type="ECO:0000256" key="1">
    <source>
        <dbReference type="ARBA" id="ARBA00001946"/>
    </source>
</evidence>
<evidence type="ECO:0000256" key="2">
    <source>
        <dbReference type="ARBA" id="ARBA00009638"/>
    </source>
</evidence>
<dbReference type="InterPro" id="IPR027417">
    <property type="entry name" value="P-loop_NTPase"/>
</dbReference>
<feature type="domain" description="EngB-type G" evidence="11">
    <location>
        <begin position="26"/>
        <end position="201"/>
    </location>
</feature>
<dbReference type="PANTHER" id="PTHR11649:SF13">
    <property type="entry name" value="ENGB-TYPE G DOMAIN-CONTAINING PROTEIN"/>
    <property type="match status" value="1"/>
</dbReference>
<keyword evidence="7 10" id="KW-0342">GTP-binding</keyword>
<dbReference type="HAMAP" id="MF_00321">
    <property type="entry name" value="GTPase_EngB"/>
    <property type="match status" value="1"/>
</dbReference>
<evidence type="ECO:0000256" key="7">
    <source>
        <dbReference type="ARBA" id="ARBA00023134"/>
    </source>
</evidence>
<dbReference type="GO" id="GO:0005829">
    <property type="term" value="C:cytosol"/>
    <property type="evidence" value="ECO:0007669"/>
    <property type="project" value="TreeGrafter"/>
</dbReference>
<evidence type="ECO:0000256" key="3">
    <source>
        <dbReference type="ARBA" id="ARBA00022618"/>
    </source>
</evidence>
<evidence type="ECO:0000313" key="12">
    <source>
        <dbReference type="EMBL" id="PPI87055.1"/>
    </source>
</evidence>
<keyword evidence="9 10" id="KW-0131">Cell cycle</keyword>
<sequence length="201" mass="23405">MFKLNYHNTRFIISAPSINYLPDDRYNIQVAFIGRSNSGKSSLLNRLTHQKHLARTSKTPGCTKLINLFEIVQNKYLVDLPGYGYAKVFRKNQKQWQYTLIEYIKINKNLKGLLLLLDINCILNDFDKFIIQLANQQNISLLVLLTKADKLNFSTRKMRLDIMNKNLSNFNTVDIEVEIVSSIKNIGIENVYQKLNIWFKG</sequence>
<dbReference type="FunFam" id="3.40.50.300:FF:000098">
    <property type="entry name" value="Probable GTP-binding protein EngB"/>
    <property type="match status" value="1"/>
</dbReference>
<evidence type="ECO:0000256" key="9">
    <source>
        <dbReference type="ARBA" id="ARBA00023306"/>
    </source>
</evidence>
<accession>A0A2P5SXJ9</accession>
<evidence type="ECO:0000256" key="6">
    <source>
        <dbReference type="ARBA" id="ARBA00022842"/>
    </source>
</evidence>
<dbReference type="CDD" id="cd01876">
    <property type="entry name" value="YihA_EngB"/>
    <property type="match status" value="1"/>
</dbReference>
<dbReference type="PANTHER" id="PTHR11649">
    <property type="entry name" value="MSS1/TRME-RELATED GTP-BINDING PROTEIN"/>
    <property type="match status" value="1"/>
</dbReference>
<keyword evidence="8 10" id="KW-0717">Septation</keyword>
<keyword evidence="3 10" id="KW-0132">Cell division</keyword>
<dbReference type="NCBIfam" id="TIGR03598">
    <property type="entry name" value="GTPase_YsxC"/>
    <property type="match status" value="1"/>
</dbReference>
<comment type="similarity">
    <text evidence="2 10">Belongs to the TRAFAC class TrmE-Era-EngA-EngB-Septin-like GTPase superfamily. EngB GTPase family.</text>
</comment>
<dbReference type="RefSeq" id="WP_136131826.1">
    <property type="nucleotide sequence ID" value="NZ_PDKS01000004.1"/>
</dbReference>
<dbReference type="GO" id="GO:0046872">
    <property type="term" value="F:metal ion binding"/>
    <property type="evidence" value="ECO:0007669"/>
    <property type="project" value="UniProtKB-KW"/>
</dbReference>
<dbReference type="InterPro" id="IPR006073">
    <property type="entry name" value="GTP-bd"/>
</dbReference>
<dbReference type="InterPro" id="IPR019987">
    <property type="entry name" value="GTP-bd_ribosome_bio_YsxC"/>
</dbReference>
<dbReference type="PROSITE" id="PS51706">
    <property type="entry name" value="G_ENGB"/>
    <property type="match status" value="1"/>
</dbReference>
<dbReference type="InterPro" id="IPR030393">
    <property type="entry name" value="G_ENGB_dom"/>
</dbReference>
<dbReference type="Pfam" id="PF01926">
    <property type="entry name" value="MMR_HSR1"/>
    <property type="match status" value="1"/>
</dbReference>
<protein>
    <recommendedName>
        <fullName evidence="10">Probable GTP-binding protein EngB</fullName>
    </recommendedName>
</protein>
<dbReference type="Gene3D" id="3.40.50.300">
    <property type="entry name" value="P-loop containing nucleotide triphosphate hydrolases"/>
    <property type="match status" value="1"/>
</dbReference>
<evidence type="ECO:0000256" key="10">
    <source>
        <dbReference type="HAMAP-Rule" id="MF_00321"/>
    </source>
</evidence>
<dbReference type="GO" id="GO:0005525">
    <property type="term" value="F:GTP binding"/>
    <property type="evidence" value="ECO:0007669"/>
    <property type="project" value="UniProtKB-UniRule"/>
</dbReference>
<reference evidence="12 13" key="1">
    <citation type="journal article" date="2018" name="Genome Biol. Evol.">
        <title>Cladogenesis and Genomic Streamlining in Extracellular Endosymbionts of Tropical Stink Bugs.</title>
        <authorList>
            <person name="Otero-Bravo A."/>
            <person name="Goffredi S."/>
            <person name="Sabree Z.L."/>
        </authorList>
    </citation>
    <scope>NUCLEOTIDE SEQUENCE [LARGE SCALE GENOMIC DNA]</scope>
    <source>
        <strain evidence="12 13">SoET</strain>
    </source>
</reference>
<comment type="function">
    <text evidence="10">Necessary for normal cell division and for the maintenance of normal septation.</text>
</comment>
<evidence type="ECO:0000313" key="13">
    <source>
        <dbReference type="Proteomes" id="UP000296034"/>
    </source>
</evidence>
<keyword evidence="5 10" id="KW-0547">Nucleotide-binding</keyword>
<dbReference type="AlphaFoldDB" id="A0A2P5SXJ9"/>
<evidence type="ECO:0000256" key="4">
    <source>
        <dbReference type="ARBA" id="ARBA00022723"/>
    </source>
</evidence>
<dbReference type="EMBL" id="PDKS01000004">
    <property type="protein sequence ID" value="PPI87055.1"/>
    <property type="molecule type" value="Genomic_DNA"/>
</dbReference>
<evidence type="ECO:0000256" key="8">
    <source>
        <dbReference type="ARBA" id="ARBA00023210"/>
    </source>
</evidence>
<evidence type="ECO:0000256" key="5">
    <source>
        <dbReference type="ARBA" id="ARBA00022741"/>
    </source>
</evidence>
<organism evidence="12 13">
    <name type="scientific">Candidatus Pantoea edessiphila</name>
    <dbReference type="NCBI Taxonomy" id="2044610"/>
    <lineage>
        <taxon>Bacteria</taxon>
        <taxon>Pseudomonadati</taxon>
        <taxon>Pseudomonadota</taxon>
        <taxon>Gammaproteobacteria</taxon>
        <taxon>Enterobacterales</taxon>
        <taxon>Erwiniaceae</taxon>
        <taxon>Pantoea</taxon>
    </lineage>
</organism>
<comment type="cofactor">
    <cofactor evidence="1">
        <name>Mg(2+)</name>
        <dbReference type="ChEBI" id="CHEBI:18420"/>
    </cofactor>
</comment>
<keyword evidence="6" id="KW-0460">Magnesium</keyword>
<dbReference type="OrthoDB" id="9804921at2"/>
<dbReference type="GO" id="GO:0000917">
    <property type="term" value="P:division septum assembly"/>
    <property type="evidence" value="ECO:0007669"/>
    <property type="project" value="UniProtKB-KW"/>
</dbReference>
<comment type="caution">
    <text evidence="12">The sequence shown here is derived from an EMBL/GenBank/DDBJ whole genome shotgun (WGS) entry which is preliminary data.</text>
</comment>
<gene>
    <name evidence="10" type="primary">engB</name>
    <name evidence="12" type="ORF">CRV11_02725</name>
</gene>
<dbReference type="SUPFAM" id="SSF52540">
    <property type="entry name" value="P-loop containing nucleoside triphosphate hydrolases"/>
    <property type="match status" value="1"/>
</dbReference>
<name>A0A2P5SXJ9_9GAMM</name>
<proteinExistence type="inferred from homology"/>
<evidence type="ECO:0000259" key="11">
    <source>
        <dbReference type="PROSITE" id="PS51706"/>
    </source>
</evidence>
<dbReference type="Proteomes" id="UP000296034">
    <property type="component" value="Unassembled WGS sequence"/>
</dbReference>